<keyword evidence="1" id="KW-0472">Membrane</keyword>
<sequence>MRHPAAPTISTVLVTLLLIAIIYVALLYPNKHHEGNPAPKMESFEIYFKDADEASKTDDDPIPDADEIITIPATETRESITYSDTIEVVEEDLNTGTVEIIPIETIPTPKSSLRTGRISYQVPTAVAEKDWDDPIFEIEVSSCYISCEITTIQPAKCYGSKEPACLVVLQFTFHPALSHRFKNARLSCSFNSTESSKGGKEDIPIVISHAPRTAYGGYSKAESHWTYGISAPLQAPGGYFSITPTVEKARDRIVDHYMRIEGSARGTPKSKCIWTMAENEDSKAGLPLDFRVAIILHASKPFELQVDIESEIAKWWKWKSVQGAAVDPRTIDPTVPRGKQYSVGDDLEDLKLASWFSGAVDNAVMAWDLAIPRP</sequence>
<dbReference type="Proteomes" id="UP000250140">
    <property type="component" value="Unassembled WGS sequence"/>
</dbReference>
<evidence type="ECO:0000256" key="1">
    <source>
        <dbReference type="SAM" id="Phobius"/>
    </source>
</evidence>
<evidence type="ECO:0000313" key="2">
    <source>
        <dbReference type="EMBL" id="OCL02097.1"/>
    </source>
</evidence>
<proteinExistence type="predicted"/>
<dbReference type="OrthoDB" id="3751678at2759"/>
<protein>
    <submittedName>
        <fullName evidence="2">Uncharacterized protein</fullName>
    </submittedName>
</protein>
<reference evidence="2 3" key="1">
    <citation type="journal article" date="2016" name="Nat. Commun.">
        <title>Ectomycorrhizal ecology is imprinted in the genome of the dominant symbiotic fungus Cenococcum geophilum.</title>
        <authorList>
            <consortium name="DOE Joint Genome Institute"/>
            <person name="Peter M."/>
            <person name="Kohler A."/>
            <person name="Ohm R.A."/>
            <person name="Kuo A."/>
            <person name="Krutzmann J."/>
            <person name="Morin E."/>
            <person name="Arend M."/>
            <person name="Barry K.W."/>
            <person name="Binder M."/>
            <person name="Choi C."/>
            <person name="Clum A."/>
            <person name="Copeland A."/>
            <person name="Grisel N."/>
            <person name="Haridas S."/>
            <person name="Kipfer T."/>
            <person name="LaButti K."/>
            <person name="Lindquist E."/>
            <person name="Lipzen A."/>
            <person name="Maire R."/>
            <person name="Meier B."/>
            <person name="Mihaltcheva S."/>
            <person name="Molinier V."/>
            <person name="Murat C."/>
            <person name="Poggeler S."/>
            <person name="Quandt C.A."/>
            <person name="Sperisen C."/>
            <person name="Tritt A."/>
            <person name="Tisserant E."/>
            <person name="Crous P.W."/>
            <person name="Henrissat B."/>
            <person name="Nehls U."/>
            <person name="Egli S."/>
            <person name="Spatafora J.W."/>
            <person name="Grigoriev I.V."/>
            <person name="Martin F.M."/>
        </authorList>
    </citation>
    <scope>NUCLEOTIDE SEQUENCE [LARGE SCALE GENOMIC DNA]</scope>
    <source>
        <strain evidence="2 3">CBS 207.34</strain>
    </source>
</reference>
<keyword evidence="3" id="KW-1185">Reference proteome</keyword>
<organism evidence="2 3">
    <name type="scientific">Glonium stellatum</name>
    <dbReference type="NCBI Taxonomy" id="574774"/>
    <lineage>
        <taxon>Eukaryota</taxon>
        <taxon>Fungi</taxon>
        <taxon>Dikarya</taxon>
        <taxon>Ascomycota</taxon>
        <taxon>Pezizomycotina</taxon>
        <taxon>Dothideomycetes</taxon>
        <taxon>Pleosporomycetidae</taxon>
        <taxon>Gloniales</taxon>
        <taxon>Gloniaceae</taxon>
        <taxon>Glonium</taxon>
    </lineage>
</organism>
<evidence type="ECO:0000313" key="3">
    <source>
        <dbReference type="Proteomes" id="UP000250140"/>
    </source>
</evidence>
<feature type="transmembrane region" description="Helical" evidence="1">
    <location>
        <begin position="6"/>
        <end position="28"/>
    </location>
</feature>
<name>A0A8E2ENQ5_9PEZI</name>
<dbReference type="EMBL" id="KV751002">
    <property type="protein sequence ID" value="OCL02097.1"/>
    <property type="molecule type" value="Genomic_DNA"/>
</dbReference>
<gene>
    <name evidence="2" type="ORF">AOQ84DRAFT_357537</name>
</gene>
<accession>A0A8E2ENQ5</accession>
<keyword evidence="1" id="KW-1133">Transmembrane helix</keyword>
<dbReference type="AlphaFoldDB" id="A0A8E2ENQ5"/>
<keyword evidence="1" id="KW-0812">Transmembrane</keyword>